<evidence type="ECO:0000256" key="8">
    <source>
        <dbReference type="ARBA" id="ARBA00023047"/>
    </source>
</evidence>
<evidence type="ECO:0000256" key="11">
    <source>
        <dbReference type="ARBA" id="ARBA00023136"/>
    </source>
</evidence>
<evidence type="ECO:0000256" key="5">
    <source>
        <dbReference type="ARBA" id="ARBA00022597"/>
    </source>
</evidence>
<feature type="domain" description="SLBB" evidence="17">
    <location>
        <begin position="262"/>
        <end position="355"/>
    </location>
</feature>
<keyword evidence="14" id="KW-0449">Lipoprotein</keyword>
<evidence type="ECO:0000256" key="4">
    <source>
        <dbReference type="ARBA" id="ARBA00022452"/>
    </source>
</evidence>
<name>A0A953NAP8_9BURK</name>
<dbReference type="EMBL" id="JAHXRI010000007">
    <property type="protein sequence ID" value="MBZ1351043.1"/>
    <property type="molecule type" value="Genomic_DNA"/>
</dbReference>
<organism evidence="18 19">
    <name type="scientific">Zwartia hollandica</name>
    <dbReference type="NCBI Taxonomy" id="324606"/>
    <lineage>
        <taxon>Bacteria</taxon>
        <taxon>Pseudomonadati</taxon>
        <taxon>Pseudomonadota</taxon>
        <taxon>Betaproteobacteria</taxon>
        <taxon>Burkholderiales</taxon>
        <taxon>Alcaligenaceae</taxon>
        <taxon>Zwartia</taxon>
    </lineage>
</organism>
<comment type="subcellular location">
    <subcellularLocation>
        <location evidence="1">Cell outer membrane</location>
        <topology evidence="1">Multi-pass membrane protein</topology>
    </subcellularLocation>
</comment>
<keyword evidence="7 15" id="KW-0732">Signal</keyword>
<feature type="signal peptide" evidence="15">
    <location>
        <begin position="1"/>
        <end position="20"/>
    </location>
</feature>
<keyword evidence="4" id="KW-1134">Transmembrane beta strand</keyword>
<evidence type="ECO:0000256" key="2">
    <source>
        <dbReference type="ARBA" id="ARBA00009450"/>
    </source>
</evidence>
<evidence type="ECO:0000256" key="7">
    <source>
        <dbReference type="ARBA" id="ARBA00022729"/>
    </source>
</evidence>
<protein>
    <submittedName>
        <fullName evidence="18">Polysaccharide export protein</fullName>
    </submittedName>
</protein>
<keyword evidence="9" id="KW-0406">Ion transport</keyword>
<evidence type="ECO:0000313" key="18">
    <source>
        <dbReference type="EMBL" id="MBZ1351043.1"/>
    </source>
</evidence>
<evidence type="ECO:0000256" key="12">
    <source>
        <dbReference type="ARBA" id="ARBA00023139"/>
    </source>
</evidence>
<keyword evidence="6" id="KW-0812">Transmembrane</keyword>
<dbReference type="PROSITE" id="PS51257">
    <property type="entry name" value="PROKAR_LIPOPROTEIN"/>
    <property type="match status" value="1"/>
</dbReference>
<feature type="domain" description="SLBB" evidence="17">
    <location>
        <begin position="176"/>
        <end position="249"/>
    </location>
</feature>
<dbReference type="GO" id="GO:0046930">
    <property type="term" value="C:pore complex"/>
    <property type="evidence" value="ECO:0007669"/>
    <property type="project" value="UniProtKB-KW"/>
</dbReference>
<dbReference type="InterPro" id="IPR049712">
    <property type="entry name" value="Poly_export"/>
</dbReference>
<feature type="domain" description="Polysaccharide export protein N-terminal" evidence="16">
    <location>
        <begin position="76"/>
        <end position="169"/>
    </location>
</feature>
<dbReference type="InterPro" id="IPR003715">
    <property type="entry name" value="Poly_export_N"/>
</dbReference>
<dbReference type="Gene3D" id="3.30.1950.10">
    <property type="entry name" value="wza like domain"/>
    <property type="match status" value="1"/>
</dbReference>
<dbReference type="RefSeq" id="WP_259661444.1">
    <property type="nucleotide sequence ID" value="NZ_JAHXRI010000007.1"/>
</dbReference>
<evidence type="ECO:0000256" key="10">
    <source>
        <dbReference type="ARBA" id="ARBA00023114"/>
    </source>
</evidence>
<keyword evidence="13" id="KW-0998">Cell outer membrane</keyword>
<dbReference type="AlphaFoldDB" id="A0A953NAP8"/>
<keyword evidence="19" id="KW-1185">Reference proteome</keyword>
<evidence type="ECO:0000259" key="16">
    <source>
        <dbReference type="Pfam" id="PF02563"/>
    </source>
</evidence>
<accession>A0A953NAP8</accession>
<dbReference type="InterPro" id="IPR054765">
    <property type="entry name" value="SLBB_dom"/>
</dbReference>
<evidence type="ECO:0000256" key="9">
    <source>
        <dbReference type="ARBA" id="ARBA00023065"/>
    </source>
</evidence>
<evidence type="ECO:0000313" key="19">
    <source>
        <dbReference type="Proteomes" id="UP000739565"/>
    </source>
</evidence>
<dbReference type="Gene3D" id="3.10.560.10">
    <property type="entry name" value="Outer membrane lipoprotein wza domain like"/>
    <property type="match status" value="2"/>
</dbReference>
<proteinExistence type="inferred from homology"/>
<evidence type="ECO:0000256" key="3">
    <source>
        <dbReference type="ARBA" id="ARBA00022448"/>
    </source>
</evidence>
<evidence type="ECO:0000256" key="6">
    <source>
        <dbReference type="ARBA" id="ARBA00022692"/>
    </source>
</evidence>
<dbReference type="GO" id="GO:0015288">
    <property type="term" value="F:porin activity"/>
    <property type="evidence" value="ECO:0007669"/>
    <property type="project" value="UniProtKB-KW"/>
</dbReference>
<evidence type="ECO:0000256" key="15">
    <source>
        <dbReference type="SAM" id="SignalP"/>
    </source>
</evidence>
<dbReference type="PANTHER" id="PTHR33619">
    <property type="entry name" value="POLYSACCHARIDE EXPORT PROTEIN GFCE-RELATED"/>
    <property type="match status" value="1"/>
</dbReference>
<gene>
    <name evidence="18" type="ORF">KZZ10_10335</name>
</gene>
<dbReference type="Pfam" id="PF02563">
    <property type="entry name" value="Poly_export"/>
    <property type="match status" value="1"/>
</dbReference>
<dbReference type="GO" id="GO:0009279">
    <property type="term" value="C:cell outer membrane"/>
    <property type="evidence" value="ECO:0007669"/>
    <property type="project" value="UniProtKB-SubCell"/>
</dbReference>
<keyword evidence="5" id="KW-0762">Sugar transport</keyword>
<comment type="similarity">
    <text evidence="2">Belongs to the BexD/CtrA/VexA family.</text>
</comment>
<keyword evidence="8" id="KW-0625">Polysaccharide transport</keyword>
<dbReference type="GO" id="GO:0015159">
    <property type="term" value="F:polysaccharide transmembrane transporter activity"/>
    <property type="evidence" value="ECO:0007669"/>
    <property type="project" value="InterPro"/>
</dbReference>
<sequence>MNALAKISISVLLPVLSACSHWLPASGPSTIKMNEAAEADTSIIQLVDITPTVTQRLALSQKKQSFAESFTERRVNSYLVNPGDVIEVSIWEASPAMLFGVAPAAAAFSASSGSKASTLPEQMVGADGYINVPFAGRVKVAGKDLQKIETDIAKALEGKANYPQVIVRMTRNTTSNVTVVGEVTQSALLPITPRGERLLDAIAAAGGVRQPVNKITLQLSRGSVVRDIALEKVIQDPKQNIQLYPGDVVTAYYQPLSFTALGATGKNDEINFEAQGVTLAQAIGRVGGVQDARANASGVYVFRFESRDAVGAEFIAKVANSEGKLPIVYRLDMSDPAAFFVAQNFEIRNRDVLYVSNASAVELQKFLNILVSVIYPIVNVGNIVNGF</sequence>
<comment type="caution">
    <text evidence="18">The sequence shown here is derived from an EMBL/GenBank/DDBJ whole genome shotgun (WGS) entry which is preliminary data.</text>
</comment>
<reference evidence="18" key="1">
    <citation type="submission" date="2021-07" db="EMBL/GenBank/DDBJ databases">
        <title>New genus and species of the family Alcaligenaceae.</title>
        <authorList>
            <person name="Hahn M.W."/>
        </authorList>
    </citation>
    <scope>NUCLEOTIDE SEQUENCE</scope>
    <source>
        <strain evidence="18">LF4-65</strain>
    </source>
</reference>
<keyword evidence="3" id="KW-0813">Transport</keyword>
<keyword evidence="11" id="KW-0472">Membrane</keyword>
<dbReference type="Pfam" id="PF22461">
    <property type="entry name" value="SLBB_2"/>
    <property type="match status" value="2"/>
</dbReference>
<feature type="chain" id="PRO_5037200032" evidence="15">
    <location>
        <begin position="21"/>
        <end position="387"/>
    </location>
</feature>
<dbReference type="PANTHER" id="PTHR33619:SF3">
    <property type="entry name" value="POLYSACCHARIDE EXPORT PROTEIN GFCE-RELATED"/>
    <property type="match status" value="1"/>
</dbReference>
<keyword evidence="10" id="KW-0626">Porin</keyword>
<keyword evidence="12" id="KW-0564">Palmitate</keyword>
<dbReference type="GO" id="GO:0006811">
    <property type="term" value="P:monoatomic ion transport"/>
    <property type="evidence" value="ECO:0007669"/>
    <property type="project" value="UniProtKB-KW"/>
</dbReference>
<evidence type="ECO:0000259" key="17">
    <source>
        <dbReference type="Pfam" id="PF22461"/>
    </source>
</evidence>
<dbReference type="Proteomes" id="UP000739565">
    <property type="component" value="Unassembled WGS sequence"/>
</dbReference>
<evidence type="ECO:0000256" key="14">
    <source>
        <dbReference type="ARBA" id="ARBA00023288"/>
    </source>
</evidence>
<evidence type="ECO:0000256" key="13">
    <source>
        <dbReference type="ARBA" id="ARBA00023237"/>
    </source>
</evidence>
<evidence type="ECO:0000256" key="1">
    <source>
        <dbReference type="ARBA" id="ARBA00004571"/>
    </source>
</evidence>